<evidence type="ECO:0000256" key="3">
    <source>
        <dbReference type="ARBA" id="ARBA00023082"/>
    </source>
</evidence>
<evidence type="ECO:0000259" key="6">
    <source>
        <dbReference type="Pfam" id="PF08281"/>
    </source>
</evidence>
<proteinExistence type="inferred from homology"/>
<dbReference type="Gene3D" id="1.10.10.10">
    <property type="entry name" value="Winged helix-like DNA-binding domain superfamily/Winged helix DNA-binding domain"/>
    <property type="match status" value="1"/>
</dbReference>
<dbReference type="SUPFAM" id="SSF88946">
    <property type="entry name" value="Sigma2 domain of RNA polymerase sigma factors"/>
    <property type="match status" value="1"/>
</dbReference>
<keyword evidence="4" id="KW-0804">Transcription</keyword>
<organism evidence="7 8">
    <name type="scientific">Sphingomonas citri</name>
    <dbReference type="NCBI Taxonomy" id="2862499"/>
    <lineage>
        <taxon>Bacteria</taxon>
        <taxon>Pseudomonadati</taxon>
        <taxon>Pseudomonadota</taxon>
        <taxon>Alphaproteobacteria</taxon>
        <taxon>Sphingomonadales</taxon>
        <taxon>Sphingomonadaceae</taxon>
        <taxon>Sphingomonas</taxon>
    </lineage>
</organism>
<keyword evidence="2" id="KW-0805">Transcription regulation</keyword>
<dbReference type="PANTHER" id="PTHR43133:SF63">
    <property type="entry name" value="RNA POLYMERASE SIGMA FACTOR FECI-RELATED"/>
    <property type="match status" value="1"/>
</dbReference>
<gene>
    <name evidence="7" type="ORF">KZ820_07085</name>
</gene>
<feature type="domain" description="RNA polymerase sigma-70 region 2" evidence="5">
    <location>
        <begin position="21"/>
        <end position="77"/>
    </location>
</feature>
<evidence type="ECO:0000256" key="4">
    <source>
        <dbReference type="ARBA" id="ARBA00023163"/>
    </source>
</evidence>
<dbReference type="SUPFAM" id="SSF88659">
    <property type="entry name" value="Sigma3 and sigma4 domains of RNA polymerase sigma factors"/>
    <property type="match status" value="1"/>
</dbReference>
<keyword evidence="3" id="KW-0731">Sigma factor</keyword>
<dbReference type="Proteomes" id="UP000759103">
    <property type="component" value="Unassembled WGS sequence"/>
</dbReference>
<dbReference type="Gene3D" id="1.10.1740.10">
    <property type="match status" value="1"/>
</dbReference>
<name>A0ABS7BLM4_9SPHN</name>
<dbReference type="Pfam" id="PF08281">
    <property type="entry name" value="Sigma70_r4_2"/>
    <property type="match status" value="1"/>
</dbReference>
<comment type="caution">
    <text evidence="7">The sequence shown here is derived from an EMBL/GenBank/DDBJ whole genome shotgun (WGS) entry which is preliminary data.</text>
</comment>
<evidence type="ECO:0000313" key="8">
    <source>
        <dbReference type="Proteomes" id="UP000759103"/>
    </source>
</evidence>
<evidence type="ECO:0000256" key="1">
    <source>
        <dbReference type="ARBA" id="ARBA00010641"/>
    </source>
</evidence>
<dbReference type="RefSeq" id="WP_219747848.1">
    <property type="nucleotide sequence ID" value="NZ_JAHXZN010000001.1"/>
</dbReference>
<comment type="similarity">
    <text evidence="1">Belongs to the sigma-70 factor family. ECF subfamily.</text>
</comment>
<dbReference type="Pfam" id="PF04542">
    <property type="entry name" value="Sigma70_r2"/>
    <property type="match status" value="1"/>
</dbReference>
<protein>
    <submittedName>
        <fullName evidence="7">Sigma-70 family RNA polymerase sigma factor</fullName>
    </submittedName>
</protein>
<dbReference type="InterPro" id="IPR036388">
    <property type="entry name" value="WH-like_DNA-bd_sf"/>
</dbReference>
<dbReference type="InterPro" id="IPR013249">
    <property type="entry name" value="RNA_pol_sigma70_r4_t2"/>
</dbReference>
<dbReference type="CDD" id="cd06171">
    <property type="entry name" value="Sigma70_r4"/>
    <property type="match status" value="1"/>
</dbReference>
<evidence type="ECO:0000313" key="7">
    <source>
        <dbReference type="EMBL" id="MBW6530496.1"/>
    </source>
</evidence>
<dbReference type="NCBIfam" id="TIGR02937">
    <property type="entry name" value="sigma70-ECF"/>
    <property type="match status" value="1"/>
</dbReference>
<evidence type="ECO:0000256" key="2">
    <source>
        <dbReference type="ARBA" id="ARBA00023015"/>
    </source>
</evidence>
<feature type="domain" description="RNA polymerase sigma factor 70 region 4 type 2" evidence="6">
    <location>
        <begin position="112"/>
        <end position="163"/>
    </location>
</feature>
<reference evidence="7 8" key="1">
    <citation type="submission" date="2021-07" db="EMBL/GenBank/DDBJ databases">
        <title>Sphingomonas sp.</title>
        <authorList>
            <person name="Feng G."/>
            <person name="Li J."/>
            <person name="Pan M."/>
        </authorList>
    </citation>
    <scope>NUCLEOTIDE SEQUENCE [LARGE SCALE GENOMIC DNA]</scope>
    <source>
        <strain evidence="7 8">RRHST34</strain>
    </source>
</reference>
<sequence length="175" mass="19546">MAKAPTAREMATASFEERGLYKRLLASVRRRMGAQEAEDVVQDAYVRLASASERAPIRDEGAFLHTVATNLVRDRGRAAVTRAIYAGDMDENVAADEPDAWQVLSSRQQLAVLENALKELPEKRRAALVLFRFDGRSHAEIAEMLGLSVSMVEKHVRAALEHCRRRMREANGGDR</sequence>
<evidence type="ECO:0000259" key="5">
    <source>
        <dbReference type="Pfam" id="PF04542"/>
    </source>
</evidence>
<dbReference type="PANTHER" id="PTHR43133">
    <property type="entry name" value="RNA POLYMERASE ECF-TYPE SIGMA FACTO"/>
    <property type="match status" value="1"/>
</dbReference>
<accession>A0ABS7BLM4</accession>
<keyword evidence="8" id="KW-1185">Reference proteome</keyword>
<dbReference type="InterPro" id="IPR007627">
    <property type="entry name" value="RNA_pol_sigma70_r2"/>
</dbReference>
<dbReference type="InterPro" id="IPR013325">
    <property type="entry name" value="RNA_pol_sigma_r2"/>
</dbReference>
<dbReference type="InterPro" id="IPR039425">
    <property type="entry name" value="RNA_pol_sigma-70-like"/>
</dbReference>
<dbReference type="EMBL" id="JAHXZN010000001">
    <property type="protein sequence ID" value="MBW6530496.1"/>
    <property type="molecule type" value="Genomic_DNA"/>
</dbReference>
<dbReference type="InterPro" id="IPR014284">
    <property type="entry name" value="RNA_pol_sigma-70_dom"/>
</dbReference>
<dbReference type="InterPro" id="IPR013324">
    <property type="entry name" value="RNA_pol_sigma_r3/r4-like"/>
</dbReference>